<proteinExistence type="predicted"/>
<comment type="caution">
    <text evidence="1">The sequence shown here is derived from an EMBL/GenBank/DDBJ whole genome shotgun (WGS) entry which is preliminary data.</text>
</comment>
<accession>A0ABV4NU26</accession>
<gene>
    <name evidence="1" type="ORF">ACCI49_00875</name>
</gene>
<reference evidence="1 2" key="1">
    <citation type="submission" date="2024-08" db="EMBL/GenBank/DDBJ databases">
        <authorList>
            <person name="Ishaq N."/>
        </authorList>
    </citation>
    <scope>NUCLEOTIDE SEQUENCE [LARGE SCALE GENOMIC DNA]</scope>
    <source>
        <strain evidence="1 2">DSM 18651</strain>
    </source>
</reference>
<dbReference type="EMBL" id="JBGMEK010000001">
    <property type="protein sequence ID" value="MFA0809457.1"/>
    <property type="molecule type" value="Genomic_DNA"/>
</dbReference>
<name>A0ABV4NU26_9GAMM</name>
<evidence type="ECO:0000313" key="2">
    <source>
        <dbReference type="Proteomes" id="UP001569428"/>
    </source>
</evidence>
<dbReference type="PROSITE" id="PS51257">
    <property type="entry name" value="PROKAR_LIPOPROTEIN"/>
    <property type="match status" value="1"/>
</dbReference>
<evidence type="ECO:0000313" key="1">
    <source>
        <dbReference type="EMBL" id="MFA0809457.1"/>
    </source>
</evidence>
<dbReference type="RefSeq" id="WP_371837074.1">
    <property type="nucleotide sequence ID" value="NZ_JBGMEK010000001.1"/>
</dbReference>
<dbReference type="Proteomes" id="UP001569428">
    <property type="component" value="Unassembled WGS sequence"/>
</dbReference>
<sequence length="121" mass="13395">MKNIAFWTLISLLFMGCSSSEKSVLANNFHAPTLWALPDGKQVDIGGEVVSIIGTDKCSTGFGDTYPCWMFSLEPGSKQKITLSNGIQEVWISGDVGEGRIALLRPNGFPVIEKSYWWDYE</sequence>
<keyword evidence="2" id="KW-1185">Reference proteome</keyword>
<protein>
    <submittedName>
        <fullName evidence="1">Uncharacterized protein</fullName>
    </submittedName>
</protein>
<organism evidence="1 2">
    <name type="scientific">Microbulbifer epialgicus</name>
    <dbReference type="NCBI Taxonomy" id="393907"/>
    <lineage>
        <taxon>Bacteria</taxon>
        <taxon>Pseudomonadati</taxon>
        <taxon>Pseudomonadota</taxon>
        <taxon>Gammaproteobacteria</taxon>
        <taxon>Cellvibrionales</taxon>
        <taxon>Microbulbiferaceae</taxon>
        <taxon>Microbulbifer</taxon>
    </lineage>
</organism>